<sequence>MFLAACAAAAIVLGGVGVASADHLENRAWHVDSTYTLGAIFHCYDKNDLVEVLDGDSPQDVWDEKVADGTCRIVDDLTFTVVALSEELEDAGYPFYIIEISVNGKSAFIFSRVSVVPADSVSPPENQ</sequence>
<dbReference type="EMBL" id="MFLU01000001">
    <property type="protein sequence ID" value="OGG76238.1"/>
    <property type="molecule type" value="Genomic_DNA"/>
</dbReference>
<organism evidence="2 3">
    <name type="scientific">Candidatus Kaiserbacteria bacterium RIFCSPLOWO2_01_FULL_50_24</name>
    <dbReference type="NCBI Taxonomy" id="1798507"/>
    <lineage>
        <taxon>Bacteria</taxon>
        <taxon>Candidatus Kaiseribacteriota</taxon>
    </lineage>
</organism>
<reference evidence="2 3" key="1">
    <citation type="journal article" date="2016" name="Nat. Commun.">
        <title>Thousands of microbial genomes shed light on interconnected biogeochemical processes in an aquifer system.</title>
        <authorList>
            <person name="Anantharaman K."/>
            <person name="Brown C.T."/>
            <person name="Hug L.A."/>
            <person name="Sharon I."/>
            <person name="Castelle C.J."/>
            <person name="Probst A.J."/>
            <person name="Thomas B.C."/>
            <person name="Singh A."/>
            <person name="Wilkins M.J."/>
            <person name="Karaoz U."/>
            <person name="Brodie E.L."/>
            <person name="Williams K.H."/>
            <person name="Hubbard S.S."/>
            <person name="Banfield J.F."/>
        </authorList>
    </citation>
    <scope>NUCLEOTIDE SEQUENCE [LARGE SCALE GENOMIC DNA]</scope>
</reference>
<evidence type="ECO:0000313" key="3">
    <source>
        <dbReference type="Proteomes" id="UP000178587"/>
    </source>
</evidence>
<gene>
    <name evidence="2" type="ORF">A3A34_03330</name>
</gene>
<dbReference type="Proteomes" id="UP000178587">
    <property type="component" value="Unassembled WGS sequence"/>
</dbReference>
<evidence type="ECO:0000256" key="1">
    <source>
        <dbReference type="SAM" id="SignalP"/>
    </source>
</evidence>
<dbReference type="AlphaFoldDB" id="A0A1F6ERI6"/>
<proteinExistence type="predicted"/>
<evidence type="ECO:0000313" key="2">
    <source>
        <dbReference type="EMBL" id="OGG76238.1"/>
    </source>
</evidence>
<name>A0A1F6ERI6_9BACT</name>
<protein>
    <submittedName>
        <fullName evidence="2">Uncharacterized protein</fullName>
    </submittedName>
</protein>
<feature type="chain" id="PRO_5009524220" evidence="1">
    <location>
        <begin position="22"/>
        <end position="127"/>
    </location>
</feature>
<comment type="caution">
    <text evidence="2">The sequence shown here is derived from an EMBL/GenBank/DDBJ whole genome shotgun (WGS) entry which is preliminary data.</text>
</comment>
<feature type="signal peptide" evidence="1">
    <location>
        <begin position="1"/>
        <end position="21"/>
    </location>
</feature>
<accession>A0A1F6ERI6</accession>
<keyword evidence="1" id="KW-0732">Signal</keyword>